<dbReference type="GO" id="GO:0008270">
    <property type="term" value="F:zinc ion binding"/>
    <property type="evidence" value="ECO:0007669"/>
    <property type="project" value="UniProtKB-KW"/>
</dbReference>
<dbReference type="PANTHER" id="PTHR15710">
    <property type="entry name" value="E3 UBIQUITIN-PROTEIN LIGASE PRAJA"/>
    <property type="match status" value="1"/>
</dbReference>
<gene>
    <name evidence="9" type="ORF">COLO4_30057</name>
</gene>
<evidence type="ECO:0000259" key="8">
    <source>
        <dbReference type="PROSITE" id="PS50089"/>
    </source>
</evidence>
<dbReference type="InterPro" id="IPR013083">
    <property type="entry name" value="Znf_RING/FYVE/PHD"/>
</dbReference>
<dbReference type="OrthoDB" id="4348522at2759"/>
<dbReference type="GO" id="GO:0016567">
    <property type="term" value="P:protein ubiquitination"/>
    <property type="evidence" value="ECO:0007669"/>
    <property type="project" value="TreeGrafter"/>
</dbReference>
<dbReference type="AlphaFoldDB" id="A0A1R3HBB1"/>
<keyword evidence="4 6" id="KW-0863">Zinc-finger</keyword>
<dbReference type="SUPFAM" id="SSF57850">
    <property type="entry name" value="RING/U-box"/>
    <property type="match status" value="1"/>
</dbReference>
<dbReference type="InterPro" id="IPR001841">
    <property type="entry name" value="Znf_RING"/>
</dbReference>
<comment type="catalytic activity">
    <reaction evidence="1">
        <text>S-ubiquitinyl-[E2 ubiquitin-conjugating enzyme]-L-cysteine + [acceptor protein]-L-lysine = [E2 ubiquitin-conjugating enzyme]-L-cysteine + N(6)-ubiquitinyl-[acceptor protein]-L-lysine.</text>
        <dbReference type="EC" id="2.3.2.27"/>
    </reaction>
</comment>
<keyword evidence="5" id="KW-0862">Zinc</keyword>
<evidence type="ECO:0000256" key="6">
    <source>
        <dbReference type="PROSITE-ProRule" id="PRU00175"/>
    </source>
</evidence>
<proteinExistence type="predicted"/>
<accession>A0A1R3HBB1</accession>
<protein>
    <recommendedName>
        <fullName evidence="2">RING-type E3 ubiquitin transferase</fullName>
        <ecNumber evidence="2">2.3.2.27</ecNumber>
    </recommendedName>
</protein>
<dbReference type="SMART" id="SM00184">
    <property type="entry name" value="RING"/>
    <property type="match status" value="1"/>
</dbReference>
<dbReference type="GO" id="GO:0061630">
    <property type="term" value="F:ubiquitin protein ligase activity"/>
    <property type="evidence" value="ECO:0007669"/>
    <property type="project" value="UniProtKB-EC"/>
</dbReference>
<evidence type="ECO:0000256" key="3">
    <source>
        <dbReference type="ARBA" id="ARBA00022723"/>
    </source>
</evidence>
<dbReference type="GO" id="GO:0005737">
    <property type="term" value="C:cytoplasm"/>
    <property type="evidence" value="ECO:0007669"/>
    <property type="project" value="TreeGrafter"/>
</dbReference>
<evidence type="ECO:0000256" key="2">
    <source>
        <dbReference type="ARBA" id="ARBA00012483"/>
    </source>
</evidence>
<evidence type="ECO:0000256" key="5">
    <source>
        <dbReference type="ARBA" id="ARBA00022833"/>
    </source>
</evidence>
<evidence type="ECO:0000256" key="7">
    <source>
        <dbReference type="SAM" id="MobiDB-lite"/>
    </source>
</evidence>
<dbReference type="Proteomes" id="UP000187203">
    <property type="component" value="Unassembled WGS sequence"/>
</dbReference>
<evidence type="ECO:0000256" key="1">
    <source>
        <dbReference type="ARBA" id="ARBA00000900"/>
    </source>
</evidence>
<evidence type="ECO:0000313" key="10">
    <source>
        <dbReference type="Proteomes" id="UP000187203"/>
    </source>
</evidence>
<reference evidence="10" key="1">
    <citation type="submission" date="2013-09" db="EMBL/GenBank/DDBJ databases">
        <title>Corchorus olitorius genome sequencing.</title>
        <authorList>
            <person name="Alam M."/>
            <person name="Haque M.S."/>
            <person name="Islam M.S."/>
            <person name="Emdad E.M."/>
            <person name="Islam M.M."/>
            <person name="Ahmed B."/>
            <person name="Halim A."/>
            <person name="Hossen Q.M.M."/>
            <person name="Hossain M.Z."/>
            <person name="Ahmed R."/>
            <person name="Khan M.M."/>
            <person name="Islam R."/>
            <person name="Rashid M.M."/>
            <person name="Khan S.A."/>
            <person name="Rahman M.S."/>
            <person name="Alam M."/>
            <person name="Yahiya A.S."/>
            <person name="Khan M.S."/>
            <person name="Azam M.S."/>
            <person name="Haque T."/>
            <person name="Lashkar M.Z.H."/>
            <person name="Akhand A.I."/>
            <person name="Morshed G."/>
            <person name="Roy S."/>
            <person name="Uddin K.S."/>
            <person name="Rabeya T."/>
            <person name="Hossain A.S."/>
            <person name="Chowdhury A."/>
            <person name="Snigdha A.R."/>
            <person name="Mortoza M.S."/>
            <person name="Matin S.A."/>
            <person name="Hoque S.M.E."/>
            <person name="Islam M.K."/>
            <person name="Roy D.K."/>
            <person name="Haider R."/>
            <person name="Moosa M.M."/>
            <person name="Elias S.M."/>
            <person name="Hasan A.M."/>
            <person name="Jahan S."/>
            <person name="Shafiuddin M."/>
            <person name="Mahmood N."/>
            <person name="Shommy N.S."/>
        </authorList>
    </citation>
    <scope>NUCLEOTIDE SEQUENCE [LARGE SCALE GENOMIC DNA]</scope>
    <source>
        <strain evidence="10">cv. O-4</strain>
    </source>
</reference>
<dbReference type="EC" id="2.3.2.27" evidence="2"/>
<evidence type="ECO:0000256" key="4">
    <source>
        <dbReference type="ARBA" id="ARBA00022771"/>
    </source>
</evidence>
<feature type="domain" description="RING-type" evidence="8">
    <location>
        <begin position="83"/>
        <end position="125"/>
    </location>
</feature>
<dbReference type="STRING" id="93759.A0A1R3HBB1"/>
<name>A0A1R3HBB1_9ROSI</name>
<dbReference type="PANTHER" id="PTHR15710:SF59">
    <property type="entry name" value="E3 UBIQUITIN-PROTEIN LIGASE SDIR1-LIKE"/>
    <property type="match status" value="1"/>
</dbReference>
<keyword evidence="10" id="KW-1185">Reference proteome</keyword>
<comment type="caution">
    <text evidence="9">The sequence shown here is derived from an EMBL/GenBank/DDBJ whole genome shotgun (WGS) entry which is preliminary data.</text>
</comment>
<dbReference type="EMBL" id="AWUE01020583">
    <property type="protein sequence ID" value="OMO67631.1"/>
    <property type="molecule type" value="Genomic_DNA"/>
</dbReference>
<organism evidence="9 10">
    <name type="scientific">Corchorus olitorius</name>
    <dbReference type="NCBI Taxonomy" id="93759"/>
    <lineage>
        <taxon>Eukaryota</taxon>
        <taxon>Viridiplantae</taxon>
        <taxon>Streptophyta</taxon>
        <taxon>Embryophyta</taxon>
        <taxon>Tracheophyta</taxon>
        <taxon>Spermatophyta</taxon>
        <taxon>Magnoliopsida</taxon>
        <taxon>eudicotyledons</taxon>
        <taxon>Gunneridae</taxon>
        <taxon>Pentapetalae</taxon>
        <taxon>rosids</taxon>
        <taxon>malvids</taxon>
        <taxon>Malvales</taxon>
        <taxon>Malvaceae</taxon>
        <taxon>Grewioideae</taxon>
        <taxon>Apeibeae</taxon>
        <taxon>Corchorus</taxon>
    </lineage>
</organism>
<dbReference type="Gene3D" id="3.30.40.10">
    <property type="entry name" value="Zinc/RING finger domain, C3HC4 (zinc finger)"/>
    <property type="match status" value="1"/>
</dbReference>
<dbReference type="PROSITE" id="PS50089">
    <property type="entry name" value="ZF_RING_2"/>
    <property type="match status" value="1"/>
</dbReference>
<sequence>MAEANVPRLCLERLYHFFEHQEEEEVNPSDSPLPQLDFEEISSNNNHGMVPADESSIHNMLLNNKVIISPQLEEISDHQQDCCVVCLEQLGEVGSQVSQMPCSHQFHTACIQTWLNNSHYCPVCRYVMPLLKT</sequence>
<evidence type="ECO:0000313" key="9">
    <source>
        <dbReference type="EMBL" id="OMO67631.1"/>
    </source>
</evidence>
<dbReference type="Pfam" id="PF13639">
    <property type="entry name" value="zf-RING_2"/>
    <property type="match status" value="1"/>
</dbReference>
<keyword evidence="3" id="KW-0479">Metal-binding</keyword>
<feature type="region of interest" description="Disordered" evidence="7">
    <location>
        <begin position="21"/>
        <end position="50"/>
    </location>
</feature>